<proteinExistence type="predicted"/>
<feature type="region of interest" description="Disordered" evidence="1">
    <location>
        <begin position="51"/>
        <end position="116"/>
    </location>
</feature>
<protein>
    <submittedName>
        <fullName evidence="2">Uncharacterized protein</fullName>
    </submittedName>
</protein>
<feature type="compositionally biased region" description="Polar residues" evidence="1">
    <location>
        <begin position="97"/>
        <end position="115"/>
    </location>
</feature>
<evidence type="ECO:0000256" key="1">
    <source>
        <dbReference type="SAM" id="MobiDB-lite"/>
    </source>
</evidence>
<dbReference type="Proteomes" id="UP000718564">
    <property type="component" value="Unassembled WGS sequence"/>
</dbReference>
<organism evidence="2 3">
    <name type="scientific">Brasilonema bromeliae SPC951</name>
    <dbReference type="NCBI Taxonomy" id="385972"/>
    <lineage>
        <taxon>Bacteria</taxon>
        <taxon>Bacillati</taxon>
        <taxon>Cyanobacteriota</taxon>
        <taxon>Cyanophyceae</taxon>
        <taxon>Nostocales</taxon>
        <taxon>Scytonemataceae</taxon>
        <taxon>Brasilonema</taxon>
        <taxon>Bromeliae group (in: Brasilonema)</taxon>
    </lineage>
</organism>
<gene>
    <name evidence="2" type="ORF">DP116_06280</name>
</gene>
<dbReference type="RefSeq" id="WP_169154353.1">
    <property type="nucleotide sequence ID" value="NZ_CAWPJE010000396.1"/>
</dbReference>
<sequence length="122" mass="13563">MYKTNKLGRLINPLRKWLVQHLREFPNALGQAIEFKSIRVRYNAVAPNERQVTPSAPTVGTALASCGTRGEPRHLRDCRHPRRQSPQRREPPHGAGSPTQWLPKTSATTPGTVLPNTLALVA</sequence>
<evidence type="ECO:0000313" key="2">
    <source>
        <dbReference type="EMBL" id="NMG19072.1"/>
    </source>
</evidence>
<name>A0ABX1P5D5_9CYAN</name>
<accession>A0ABX1P5D5</accession>
<dbReference type="EMBL" id="QMEB01000031">
    <property type="protein sequence ID" value="NMG19072.1"/>
    <property type="molecule type" value="Genomic_DNA"/>
</dbReference>
<feature type="compositionally biased region" description="Basic residues" evidence="1">
    <location>
        <begin position="76"/>
        <end position="86"/>
    </location>
</feature>
<keyword evidence="3" id="KW-1185">Reference proteome</keyword>
<reference evidence="2 3" key="1">
    <citation type="submission" date="2018-06" db="EMBL/GenBank/DDBJ databases">
        <title>Comparative genomics of Brasilonema spp. strains.</title>
        <authorList>
            <person name="Alvarenga D.O."/>
            <person name="Fiore M.F."/>
            <person name="Varani A.M."/>
        </authorList>
    </citation>
    <scope>NUCLEOTIDE SEQUENCE [LARGE SCALE GENOMIC DNA]</scope>
    <source>
        <strain evidence="2 3">SPC951</strain>
    </source>
</reference>
<evidence type="ECO:0000313" key="3">
    <source>
        <dbReference type="Proteomes" id="UP000718564"/>
    </source>
</evidence>
<comment type="caution">
    <text evidence="2">The sequence shown here is derived from an EMBL/GenBank/DDBJ whole genome shotgun (WGS) entry which is preliminary data.</text>
</comment>